<evidence type="ECO:0000313" key="3">
    <source>
        <dbReference type="Proteomes" id="UP001497453"/>
    </source>
</evidence>
<organism evidence="2 3">
    <name type="scientific">Somion occarium</name>
    <dbReference type="NCBI Taxonomy" id="3059160"/>
    <lineage>
        <taxon>Eukaryota</taxon>
        <taxon>Fungi</taxon>
        <taxon>Dikarya</taxon>
        <taxon>Basidiomycota</taxon>
        <taxon>Agaricomycotina</taxon>
        <taxon>Agaricomycetes</taxon>
        <taxon>Polyporales</taxon>
        <taxon>Cerrenaceae</taxon>
        <taxon>Somion</taxon>
    </lineage>
</organism>
<reference evidence="3" key="1">
    <citation type="submission" date="2024-04" db="EMBL/GenBank/DDBJ databases">
        <authorList>
            <person name="Shaw F."/>
            <person name="Minotto A."/>
        </authorList>
    </citation>
    <scope>NUCLEOTIDE SEQUENCE [LARGE SCALE GENOMIC DNA]</scope>
</reference>
<feature type="compositionally biased region" description="Pro residues" evidence="1">
    <location>
        <begin position="254"/>
        <end position="273"/>
    </location>
</feature>
<feature type="region of interest" description="Disordered" evidence="1">
    <location>
        <begin position="289"/>
        <end position="354"/>
    </location>
</feature>
<gene>
    <name evidence="2" type="ORF">GFSPODELE1_LOCUS4290</name>
</gene>
<keyword evidence="3" id="KW-1185">Reference proteome</keyword>
<dbReference type="EMBL" id="OZ037945">
    <property type="protein sequence ID" value="CAL1702887.1"/>
    <property type="molecule type" value="Genomic_DNA"/>
</dbReference>
<evidence type="ECO:0000313" key="2">
    <source>
        <dbReference type="EMBL" id="CAL1702887.1"/>
    </source>
</evidence>
<proteinExistence type="predicted"/>
<name>A0ABP1D4R3_9APHY</name>
<feature type="region of interest" description="Disordered" evidence="1">
    <location>
        <begin position="248"/>
        <end position="273"/>
    </location>
</feature>
<protein>
    <submittedName>
        <fullName evidence="2">Uncharacterized protein</fullName>
    </submittedName>
</protein>
<sequence>MPHLKEHNDVLLDRDNLSAILGHFSEGLYRSFAGRQVRLVVHGGAVMVLHRRLACRDSTRDIDFCLRPFVTKCRKAGIYDAEAQLNSCIISTAKHFGLGADWMNSHADVALPVAYHANGKPYYPVYEDAYRPENISINTIYESRGLVLIGVSWSWAVALKLVRYQKSDPYDIARILTLGYHQKGVQWTRTILENWLKDMCGAMGYERYPPQLMEETRERMRHAIRLTNTALNPSVSAPPPKSALIWHAPKQQQQPPPPSLPPPKTYPIPTPPKLTPIYKAMPGVYLSAPPSWSDSRPASSSSRHSSSSSRHSSSRPTVLPPPPSRPSQMPTIPQHVSHHTPQYHIPSSRMMSVY</sequence>
<feature type="compositionally biased region" description="Low complexity" evidence="1">
    <location>
        <begin position="289"/>
        <end position="317"/>
    </location>
</feature>
<dbReference type="Proteomes" id="UP001497453">
    <property type="component" value="Chromosome 2"/>
</dbReference>
<evidence type="ECO:0000256" key="1">
    <source>
        <dbReference type="SAM" id="MobiDB-lite"/>
    </source>
</evidence>
<accession>A0ABP1D4R3</accession>